<keyword evidence="8" id="KW-1185">Reference proteome</keyword>
<dbReference type="InterPro" id="IPR008983">
    <property type="entry name" value="Tumour_necrosis_fac-like_dom"/>
</dbReference>
<comment type="subcellular location">
    <subcellularLocation>
        <location evidence="1">Secreted</location>
    </subcellularLocation>
</comment>
<dbReference type="InParanoid" id="A0A674PLJ0"/>
<evidence type="ECO:0000313" key="8">
    <source>
        <dbReference type="Proteomes" id="UP000005226"/>
    </source>
</evidence>
<proteinExistence type="predicted"/>
<reference evidence="7" key="2">
    <citation type="submission" date="2025-08" db="UniProtKB">
        <authorList>
            <consortium name="Ensembl"/>
        </authorList>
    </citation>
    <scope>IDENTIFICATION</scope>
</reference>
<evidence type="ECO:0000256" key="5">
    <source>
        <dbReference type="SAM" id="SignalP"/>
    </source>
</evidence>
<dbReference type="PRINTS" id="PR00007">
    <property type="entry name" value="COMPLEMNTC1Q"/>
</dbReference>
<dbReference type="SMART" id="SM00110">
    <property type="entry name" value="C1Q"/>
    <property type="match status" value="1"/>
</dbReference>
<reference evidence="7" key="3">
    <citation type="submission" date="2025-09" db="UniProtKB">
        <authorList>
            <consortium name="Ensembl"/>
        </authorList>
    </citation>
    <scope>IDENTIFICATION</scope>
</reference>
<dbReference type="Proteomes" id="UP000005226">
    <property type="component" value="Chromosome 15"/>
</dbReference>
<feature type="signal peptide" evidence="5">
    <location>
        <begin position="1"/>
        <end position="19"/>
    </location>
</feature>
<dbReference type="Pfam" id="PF00386">
    <property type="entry name" value="C1q"/>
    <property type="match status" value="1"/>
</dbReference>
<evidence type="ECO:0000256" key="3">
    <source>
        <dbReference type="ARBA" id="ARBA00022729"/>
    </source>
</evidence>
<evidence type="ECO:0000313" key="7">
    <source>
        <dbReference type="Ensembl" id="ENSTRUP00000086488.1"/>
    </source>
</evidence>
<keyword evidence="2" id="KW-0964">Secreted</keyword>
<dbReference type="Gene3D" id="2.60.120.40">
    <property type="match status" value="1"/>
</dbReference>
<evidence type="ECO:0000259" key="6">
    <source>
        <dbReference type="PROSITE" id="PS50871"/>
    </source>
</evidence>
<sequence length="237" mass="25909">MKVVLLVVLIGLCGSGALGEESDFFDFPRNETNPDISAAVEELRAGLKTVTDRVAAAETKLGELEKQNAGNWSVSGSGSESGSHLMDLKDVSQLFTRTSHISTPKVAFYTALSNAGNIGPFNTDIPLKYQKVFTNIGQAYNINTGYFTAPAKGAYYFQFTLAGFQSFDTGVYVMKNGQIFMYNVEYKRTYNPEYITNSLILELQPGDTVSLVLPRGHSTFDNPNNLSTFSGSLLFTL</sequence>
<gene>
    <name evidence="7" type="primary">LOC115252738</name>
</gene>
<dbReference type="GO" id="GO:0005576">
    <property type="term" value="C:extracellular region"/>
    <property type="evidence" value="ECO:0007669"/>
    <property type="project" value="UniProtKB-SubCell"/>
</dbReference>
<name>A0A674PLJ0_TAKRU</name>
<dbReference type="PANTHER" id="PTHR22923">
    <property type="entry name" value="CEREBELLIN-RELATED"/>
    <property type="match status" value="1"/>
</dbReference>
<feature type="chain" id="PRO_5025410008" evidence="5">
    <location>
        <begin position="20"/>
        <end position="237"/>
    </location>
</feature>
<evidence type="ECO:0000256" key="4">
    <source>
        <dbReference type="SAM" id="Coils"/>
    </source>
</evidence>
<accession>A0A674PLJ0</accession>
<dbReference type="AlphaFoldDB" id="A0A674PLJ0"/>
<reference evidence="7 8" key="1">
    <citation type="journal article" date="2011" name="Genome Biol. Evol.">
        <title>Integration of the genetic map and genome assembly of fugu facilitates insights into distinct features of genome evolution in teleosts and mammals.</title>
        <authorList>
            <person name="Kai W."/>
            <person name="Kikuchi K."/>
            <person name="Tohari S."/>
            <person name="Chew A.K."/>
            <person name="Tay A."/>
            <person name="Fujiwara A."/>
            <person name="Hosoya S."/>
            <person name="Suetake H."/>
            <person name="Naruse K."/>
            <person name="Brenner S."/>
            <person name="Suzuki Y."/>
            <person name="Venkatesh B."/>
        </authorList>
    </citation>
    <scope>NUCLEOTIDE SEQUENCE [LARGE SCALE GENOMIC DNA]</scope>
</reference>
<keyword evidence="4" id="KW-0175">Coiled coil</keyword>
<dbReference type="InterPro" id="IPR001073">
    <property type="entry name" value="C1q_dom"/>
</dbReference>
<dbReference type="PROSITE" id="PS50871">
    <property type="entry name" value="C1Q"/>
    <property type="match status" value="1"/>
</dbReference>
<dbReference type="InterPro" id="IPR050822">
    <property type="entry name" value="Cerebellin_Synaptic_Org"/>
</dbReference>
<dbReference type="GeneTree" id="ENSGT00940000163520"/>
<evidence type="ECO:0000256" key="1">
    <source>
        <dbReference type="ARBA" id="ARBA00004613"/>
    </source>
</evidence>
<feature type="coiled-coil region" evidence="4">
    <location>
        <begin position="40"/>
        <end position="67"/>
    </location>
</feature>
<evidence type="ECO:0000256" key="2">
    <source>
        <dbReference type="ARBA" id="ARBA00022525"/>
    </source>
</evidence>
<keyword evidence="3 5" id="KW-0732">Signal</keyword>
<feature type="domain" description="C1q" evidence="6">
    <location>
        <begin position="101"/>
        <end position="237"/>
    </location>
</feature>
<protein>
    <submittedName>
        <fullName evidence="7">Cerebellin 17</fullName>
    </submittedName>
</protein>
<organism evidence="7 8">
    <name type="scientific">Takifugu rubripes</name>
    <name type="common">Japanese pufferfish</name>
    <name type="synonym">Fugu rubripes</name>
    <dbReference type="NCBI Taxonomy" id="31033"/>
    <lineage>
        <taxon>Eukaryota</taxon>
        <taxon>Metazoa</taxon>
        <taxon>Chordata</taxon>
        <taxon>Craniata</taxon>
        <taxon>Vertebrata</taxon>
        <taxon>Euteleostomi</taxon>
        <taxon>Actinopterygii</taxon>
        <taxon>Neopterygii</taxon>
        <taxon>Teleostei</taxon>
        <taxon>Neoteleostei</taxon>
        <taxon>Acanthomorphata</taxon>
        <taxon>Eupercaria</taxon>
        <taxon>Tetraodontiformes</taxon>
        <taxon>Tetradontoidea</taxon>
        <taxon>Tetraodontidae</taxon>
        <taxon>Takifugu</taxon>
    </lineage>
</organism>
<dbReference type="SUPFAM" id="SSF49842">
    <property type="entry name" value="TNF-like"/>
    <property type="match status" value="1"/>
</dbReference>
<dbReference type="Ensembl" id="ENSTRUT00000075777.1">
    <property type="protein sequence ID" value="ENSTRUP00000086488.1"/>
    <property type="gene ID" value="ENSTRUG00000030103.1"/>
</dbReference>
<dbReference type="PANTHER" id="PTHR22923:SF102">
    <property type="entry name" value="CEREBELLIN 13-RELATED"/>
    <property type="match status" value="1"/>
</dbReference>